<proteinExistence type="predicted"/>
<evidence type="ECO:0000256" key="1">
    <source>
        <dbReference type="SAM" id="MobiDB-lite"/>
    </source>
</evidence>
<sequence length="104" mass="12410">MGFDGQVKIYFLNKEKNVIKSDSFTCWKMCPDYLQLKIVPNAEYVQVCFSNDDQSCECIYCIKEEEQEQDDTEQEETEQEETEEEEKEEEDEEIAIKRKRLNST</sequence>
<feature type="compositionally biased region" description="Acidic residues" evidence="1">
    <location>
        <begin position="66"/>
        <end position="93"/>
    </location>
</feature>
<gene>
    <name evidence="2" type="ORF">Mabr_orf24</name>
</gene>
<reference evidence="2" key="1">
    <citation type="submission" date="2015-12" db="EMBL/GenBank/DDBJ databases">
        <title>Comparative analysis of the complete genome sequences of Mamestra brassicae and Mamestra configurata multiple nucleopolyhedroviruses.</title>
        <authorList>
            <person name="Liu L."/>
            <person name="Zhang Z."/>
        </authorList>
    </citation>
    <scope>NUCLEOTIDE SEQUENCE</scope>
    <source>
        <strain evidence="2">CHb1</strain>
    </source>
</reference>
<evidence type="ECO:0000313" key="2">
    <source>
        <dbReference type="EMBL" id="AFP95743.1"/>
    </source>
</evidence>
<organismHost>
    <name type="scientific">Lepidoptera</name>
    <name type="common">moths &amp; butterflies</name>
    <dbReference type="NCBI Taxonomy" id="7088"/>
</organismHost>
<dbReference type="EMBL" id="JX138237">
    <property type="protein sequence ID" value="AFP95743.1"/>
    <property type="molecule type" value="Genomic_DNA"/>
</dbReference>
<name>J7HEA6_NPVMB</name>
<organism evidence="2">
    <name type="scientific">Mamestra brassicae nuclear polyhedrosis virus</name>
    <name type="common">MbNPV</name>
    <dbReference type="NCBI Taxonomy" id="78219"/>
    <lineage>
        <taxon>Viruses</taxon>
        <taxon>Viruses incertae sedis</taxon>
        <taxon>Naldaviricetes</taxon>
        <taxon>Lefavirales</taxon>
        <taxon>Baculoviridae</taxon>
        <taxon>Alphabaculovirus</taxon>
        <taxon>Alphabaculovirus mabrassicae</taxon>
    </lineage>
</organism>
<accession>J7HEA6</accession>
<feature type="region of interest" description="Disordered" evidence="1">
    <location>
        <begin position="66"/>
        <end position="104"/>
    </location>
</feature>
<protein>
    <submittedName>
        <fullName evidence="2">Mabr_orf24</fullName>
    </submittedName>
</protein>